<dbReference type="EMBL" id="BARS01010621">
    <property type="protein sequence ID" value="GAF95598.1"/>
    <property type="molecule type" value="Genomic_DNA"/>
</dbReference>
<dbReference type="Pfam" id="PF02018">
    <property type="entry name" value="CBM_4_9"/>
    <property type="match status" value="1"/>
</dbReference>
<name>X0TPZ8_9ZZZZ</name>
<proteinExistence type="predicted"/>
<reference evidence="4" key="1">
    <citation type="journal article" date="2014" name="Front. Microbiol.">
        <title>High frequency of phylogenetically diverse reductive dehalogenase-homologous genes in deep subseafloor sedimentary metagenomes.</title>
        <authorList>
            <person name="Kawai M."/>
            <person name="Futagami T."/>
            <person name="Toyoda A."/>
            <person name="Takaki Y."/>
            <person name="Nishi S."/>
            <person name="Hori S."/>
            <person name="Arai W."/>
            <person name="Tsubouchi T."/>
            <person name="Morono Y."/>
            <person name="Uchiyama I."/>
            <person name="Ito T."/>
            <person name="Fujiyama A."/>
            <person name="Inagaki F."/>
            <person name="Takami H."/>
        </authorList>
    </citation>
    <scope>NUCLEOTIDE SEQUENCE</scope>
    <source>
        <strain evidence="4">Expedition CK06-06</strain>
    </source>
</reference>
<dbReference type="InterPro" id="IPR003305">
    <property type="entry name" value="CenC_carb-bd"/>
</dbReference>
<protein>
    <recommendedName>
        <fullName evidence="3">CBM-cenC domain-containing protein</fullName>
    </recommendedName>
</protein>
<feature type="domain" description="CBM-cenC" evidence="3">
    <location>
        <begin position="55"/>
        <end position="175"/>
    </location>
</feature>
<dbReference type="GO" id="GO:0016798">
    <property type="term" value="F:hydrolase activity, acting on glycosyl bonds"/>
    <property type="evidence" value="ECO:0007669"/>
    <property type="project" value="InterPro"/>
</dbReference>
<comment type="caution">
    <text evidence="4">The sequence shown here is derived from an EMBL/GenBank/DDBJ whole genome shotgun (WGS) entry which is preliminary data.</text>
</comment>
<accession>X0TPZ8</accession>
<sequence length="301" mass="33069">DGIYYEKLSTGSDGTSGKPITIAAESGDTPVIDRTVAATTWEPTTGGVAQVLVDGGLENWDNATTPSDWEATNDGTSSANRDGAEKHGGTYSARLDIDGSNNRGQIAQFFDAQLVSGVAYDVSVWYKTEDAKPCKFYIRVKVNSNLQYLQANDSWSTSVYYRELMNTSWTEYTTTTDAVPSGALSESSMCLKTHDAANASIYWDDVSIQYTTSYDNLYDKTFATWTGIVLEDGALLTYVLWDTDIATTYPSMSAGTYTVDESNKITYVWCTDDADPDTHTMRVSYRDDAYDGIAIDDSYIT</sequence>
<evidence type="ECO:0000259" key="3">
    <source>
        <dbReference type="Pfam" id="PF02018"/>
    </source>
</evidence>
<evidence type="ECO:0000256" key="2">
    <source>
        <dbReference type="SAM" id="MobiDB-lite"/>
    </source>
</evidence>
<evidence type="ECO:0000256" key="1">
    <source>
        <dbReference type="ARBA" id="ARBA00022801"/>
    </source>
</evidence>
<feature type="region of interest" description="Disordered" evidence="2">
    <location>
        <begin position="62"/>
        <end position="91"/>
    </location>
</feature>
<feature type="non-terminal residue" evidence="4">
    <location>
        <position position="1"/>
    </location>
</feature>
<dbReference type="Gene3D" id="2.60.120.260">
    <property type="entry name" value="Galactose-binding domain-like"/>
    <property type="match status" value="1"/>
</dbReference>
<evidence type="ECO:0000313" key="4">
    <source>
        <dbReference type="EMBL" id="GAF95598.1"/>
    </source>
</evidence>
<dbReference type="AlphaFoldDB" id="X0TPZ8"/>
<dbReference type="InterPro" id="IPR008979">
    <property type="entry name" value="Galactose-bd-like_sf"/>
</dbReference>
<keyword evidence="1" id="KW-0378">Hydrolase</keyword>
<feature type="non-terminal residue" evidence="4">
    <location>
        <position position="301"/>
    </location>
</feature>
<organism evidence="4">
    <name type="scientific">marine sediment metagenome</name>
    <dbReference type="NCBI Taxonomy" id="412755"/>
    <lineage>
        <taxon>unclassified sequences</taxon>
        <taxon>metagenomes</taxon>
        <taxon>ecological metagenomes</taxon>
    </lineage>
</organism>
<dbReference type="SUPFAM" id="SSF49785">
    <property type="entry name" value="Galactose-binding domain-like"/>
    <property type="match status" value="1"/>
</dbReference>
<gene>
    <name evidence="4" type="ORF">S01H1_19622</name>
</gene>